<gene>
    <name evidence="1" type="ORF">NKR23_g308</name>
</gene>
<comment type="caution">
    <text evidence="1">The sequence shown here is derived from an EMBL/GenBank/DDBJ whole genome shotgun (WGS) entry which is preliminary data.</text>
</comment>
<organism evidence="1 2">
    <name type="scientific">Pleurostoma richardsiae</name>
    <dbReference type="NCBI Taxonomy" id="41990"/>
    <lineage>
        <taxon>Eukaryota</taxon>
        <taxon>Fungi</taxon>
        <taxon>Dikarya</taxon>
        <taxon>Ascomycota</taxon>
        <taxon>Pezizomycotina</taxon>
        <taxon>Sordariomycetes</taxon>
        <taxon>Sordariomycetidae</taxon>
        <taxon>Calosphaeriales</taxon>
        <taxon>Pleurostomataceae</taxon>
        <taxon>Pleurostoma</taxon>
    </lineage>
</organism>
<keyword evidence="2" id="KW-1185">Reference proteome</keyword>
<accession>A0AA38W0Z9</accession>
<protein>
    <submittedName>
        <fullName evidence="1">Aspartate racemase protein</fullName>
    </submittedName>
</protein>
<dbReference type="EMBL" id="JANBVO010000001">
    <property type="protein sequence ID" value="KAJ9157840.1"/>
    <property type="molecule type" value="Genomic_DNA"/>
</dbReference>
<dbReference type="AlphaFoldDB" id="A0AA38W0Z9"/>
<dbReference type="GO" id="GO:0016855">
    <property type="term" value="F:racemase and epimerase activity, acting on amino acids and derivatives"/>
    <property type="evidence" value="ECO:0007669"/>
    <property type="project" value="InterPro"/>
</dbReference>
<proteinExistence type="predicted"/>
<dbReference type="InterPro" id="IPR001920">
    <property type="entry name" value="Asp/Glu_race"/>
</dbReference>
<sequence length="249" mass="26506">MAAAGSTNGESERLPPLGFLAVEVNIHRPPGDPFNEATWPFPLIREKVPGSTESQIVTGGDYDDAFIDRFVAASIKLAERGAVGIITSCGFLAMAQPRLAARLPVPIATSALVQVPSILALLPPSKSIGILTYDGARLGTGHLLKLGIEPSRVHIRGSPPEGHLRSHIQRGAPYVTAGLEAELVAESKALMAEHPDVGVLVLECTQMPPFAEAIQAAIGIPVYDVYTMAMWFYSGLVRRRPSTWGVAVP</sequence>
<dbReference type="Proteomes" id="UP001174694">
    <property type="component" value="Unassembled WGS sequence"/>
</dbReference>
<dbReference type="Gene3D" id="3.40.50.1860">
    <property type="match status" value="1"/>
</dbReference>
<reference evidence="1" key="1">
    <citation type="submission" date="2022-07" db="EMBL/GenBank/DDBJ databases">
        <title>Fungi with potential for degradation of polypropylene.</title>
        <authorList>
            <person name="Gostincar C."/>
        </authorList>
    </citation>
    <scope>NUCLEOTIDE SEQUENCE</scope>
    <source>
        <strain evidence="1">EXF-13308</strain>
    </source>
</reference>
<evidence type="ECO:0000313" key="2">
    <source>
        <dbReference type="Proteomes" id="UP001174694"/>
    </source>
</evidence>
<name>A0AA38W0Z9_9PEZI</name>
<evidence type="ECO:0000313" key="1">
    <source>
        <dbReference type="EMBL" id="KAJ9157840.1"/>
    </source>
</evidence>